<dbReference type="SMART" id="SM00418">
    <property type="entry name" value="HTH_ARSR"/>
    <property type="match status" value="1"/>
</dbReference>
<feature type="compositionally biased region" description="Low complexity" evidence="1">
    <location>
        <begin position="118"/>
        <end position="131"/>
    </location>
</feature>
<dbReference type="NCBIfam" id="NF033788">
    <property type="entry name" value="HTH_metalloreg"/>
    <property type="match status" value="1"/>
</dbReference>
<protein>
    <submittedName>
        <fullName evidence="3">ArsR/SmtB family transcription factor</fullName>
    </submittedName>
</protein>
<accession>A0AB39YFN1</accession>
<dbReference type="AlphaFoldDB" id="A0AB39YFN1"/>
<dbReference type="InterPro" id="IPR036390">
    <property type="entry name" value="WH_DNA-bd_sf"/>
</dbReference>
<dbReference type="PRINTS" id="PR00778">
    <property type="entry name" value="HTHARSR"/>
</dbReference>
<organism evidence="3">
    <name type="scientific">Streptomyces sp. R33</name>
    <dbReference type="NCBI Taxonomy" id="3238629"/>
    <lineage>
        <taxon>Bacteria</taxon>
        <taxon>Bacillati</taxon>
        <taxon>Actinomycetota</taxon>
        <taxon>Actinomycetes</taxon>
        <taxon>Kitasatosporales</taxon>
        <taxon>Streptomycetaceae</taxon>
        <taxon>Streptomyces</taxon>
    </lineage>
</organism>
<dbReference type="InterPro" id="IPR001845">
    <property type="entry name" value="HTH_ArsR_DNA-bd_dom"/>
</dbReference>
<dbReference type="Pfam" id="PF12840">
    <property type="entry name" value="HTH_20"/>
    <property type="match status" value="1"/>
</dbReference>
<name>A0AB39YFN1_9ACTN</name>
<gene>
    <name evidence="3" type="ORF">AB5J51_36525</name>
</gene>
<dbReference type="RefSeq" id="WP_369779679.1">
    <property type="nucleotide sequence ID" value="NZ_CP165727.1"/>
</dbReference>
<sequence>MAGGGAAAETAQGAESRVFAALASPIRREVLRLLREQGPQPVAELAAHFDMARPSFSEQLRVLRESGLVAETKAGRQRIYRLRAEPLLEVQEWLHPYERFWREKLTALAGLLDEMPDEPAAPGAAPGTVAAPVPPDPSVPSAQPATPDGNEYVP</sequence>
<evidence type="ECO:0000256" key="1">
    <source>
        <dbReference type="SAM" id="MobiDB-lite"/>
    </source>
</evidence>
<dbReference type="PANTHER" id="PTHR38600:SF1">
    <property type="entry name" value="TRANSCRIPTIONAL REGULATORY PROTEIN"/>
    <property type="match status" value="1"/>
</dbReference>
<dbReference type="PANTHER" id="PTHR38600">
    <property type="entry name" value="TRANSCRIPTIONAL REGULATORY PROTEIN"/>
    <property type="match status" value="1"/>
</dbReference>
<dbReference type="InterPro" id="IPR011991">
    <property type="entry name" value="ArsR-like_HTH"/>
</dbReference>
<dbReference type="Gene3D" id="1.10.10.10">
    <property type="entry name" value="Winged helix-like DNA-binding domain superfamily/Winged helix DNA-binding domain"/>
    <property type="match status" value="1"/>
</dbReference>
<evidence type="ECO:0000313" key="3">
    <source>
        <dbReference type="EMBL" id="XDV68048.1"/>
    </source>
</evidence>
<evidence type="ECO:0000259" key="2">
    <source>
        <dbReference type="PROSITE" id="PS50987"/>
    </source>
</evidence>
<dbReference type="InterPro" id="IPR036388">
    <property type="entry name" value="WH-like_DNA-bd_sf"/>
</dbReference>
<dbReference type="PROSITE" id="PS50987">
    <property type="entry name" value="HTH_ARSR_2"/>
    <property type="match status" value="1"/>
</dbReference>
<reference evidence="3" key="1">
    <citation type="submission" date="2024-08" db="EMBL/GenBank/DDBJ databases">
        <authorList>
            <person name="Yu S.T."/>
        </authorList>
    </citation>
    <scope>NUCLEOTIDE SEQUENCE</scope>
    <source>
        <strain evidence="3">R33</strain>
    </source>
</reference>
<dbReference type="CDD" id="cd00090">
    <property type="entry name" value="HTH_ARSR"/>
    <property type="match status" value="1"/>
</dbReference>
<dbReference type="SUPFAM" id="SSF46785">
    <property type="entry name" value="Winged helix' DNA-binding domain"/>
    <property type="match status" value="1"/>
</dbReference>
<dbReference type="GO" id="GO:0003700">
    <property type="term" value="F:DNA-binding transcription factor activity"/>
    <property type="evidence" value="ECO:0007669"/>
    <property type="project" value="InterPro"/>
</dbReference>
<dbReference type="EMBL" id="CP165727">
    <property type="protein sequence ID" value="XDV68048.1"/>
    <property type="molecule type" value="Genomic_DNA"/>
</dbReference>
<feature type="region of interest" description="Disordered" evidence="1">
    <location>
        <begin position="115"/>
        <end position="154"/>
    </location>
</feature>
<proteinExistence type="predicted"/>
<feature type="domain" description="HTH arsR-type" evidence="2">
    <location>
        <begin position="7"/>
        <end position="102"/>
    </location>
</feature>